<name>A0A151HYT6_9HYME</name>
<dbReference type="STRING" id="520822.A0A151HYT6"/>
<dbReference type="AlphaFoldDB" id="A0A151HYT6"/>
<dbReference type="InterPro" id="IPR049512">
    <property type="entry name" value="DJR-like_dom"/>
</dbReference>
<reference evidence="2 3" key="1">
    <citation type="submission" date="2015-09" db="EMBL/GenBank/DDBJ databases">
        <title>Atta colombica WGS genome.</title>
        <authorList>
            <person name="Nygaard S."/>
            <person name="Hu H."/>
            <person name="Boomsma J."/>
            <person name="Zhang G."/>
        </authorList>
    </citation>
    <scope>NUCLEOTIDE SEQUENCE [LARGE SCALE GENOMIC DNA]</scope>
    <source>
        <strain evidence="2">Treedump-2</strain>
        <tissue evidence="2">Whole body</tissue>
    </source>
</reference>
<evidence type="ECO:0000259" key="1">
    <source>
        <dbReference type="Pfam" id="PF21738"/>
    </source>
</evidence>
<dbReference type="PANTHER" id="PTHR36159:SF1">
    <property type="entry name" value="RETROVIRUS-RELATED POL POLYPROTEIN FROM TRANSPOSON 412-LIKE PROTEIN"/>
    <property type="match status" value="1"/>
</dbReference>
<dbReference type="PANTHER" id="PTHR36159">
    <property type="entry name" value="PROTEIN CBG23766"/>
    <property type="match status" value="1"/>
</dbReference>
<keyword evidence="3" id="KW-1185">Reference proteome</keyword>
<feature type="domain" description="Double jelly roll-like" evidence="1">
    <location>
        <begin position="39"/>
        <end position="93"/>
    </location>
</feature>
<evidence type="ECO:0000313" key="2">
    <source>
        <dbReference type="EMBL" id="KYM76961.1"/>
    </source>
</evidence>
<proteinExistence type="predicted"/>
<organism evidence="2 3">
    <name type="scientific">Atta colombica</name>
    <dbReference type="NCBI Taxonomy" id="520822"/>
    <lineage>
        <taxon>Eukaryota</taxon>
        <taxon>Metazoa</taxon>
        <taxon>Ecdysozoa</taxon>
        <taxon>Arthropoda</taxon>
        <taxon>Hexapoda</taxon>
        <taxon>Insecta</taxon>
        <taxon>Pterygota</taxon>
        <taxon>Neoptera</taxon>
        <taxon>Endopterygota</taxon>
        <taxon>Hymenoptera</taxon>
        <taxon>Apocrita</taxon>
        <taxon>Aculeata</taxon>
        <taxon>Formicoidea</taxon>
        <taxon>Formicidae</taxon>
        <taxon>Myrmicinae</taxon>
        <taxon>Atta</taxon>
    </lineage>
</organism>
<sequence>MTDILNIGNESIFDDRIVKFEFHTYNWYVNTSFGHSDEIRIPILYCILGFCEDYKRVIINARYELILIRTRNDNNYIVRNPATDPLIKKNIMTARLDCLRQNESVKIGIVDVRLEFEFKENVSTNTIGYCLIIHDRVIEAQCPT</sequence>
<dbReference type="Proteomes" id="UP000078540">
    <property type="component" value="Unassembled WGS sequence"/>
</dbReference>
<dbReference type="EMBL" id="KQ976713">
    <property type="protein sequence ID" value="KYM76961.1"/>
    <property type="molecule type" value="Genomic_DNA"/>
</dbReference>
<accession>A0A151HYT6</accession>
<dbReference type="Pfam" id="PF21738">
    <property type="entry name" value="DJR-like_dom"/>
    <property type="match status" value="1"/>
</dbReference>
<protein>
    <recommendedName>
        <fullName evidence="1">Double jelly roll-like domain-containing protein</fullName>
    </recommendedName>
</protein>
<gene>
    <name evidence="2" type="ORF">ALC53_12618</name>
</gene>
<evidence type="ECO:0000313" key="3">
    <source>
        <dbReference type="Proteomes" id="UP000078540"/>
    </source>
</evidence>